<comment type="caution">
    <text evidence="2">The sequence shown here is derived from an EMBL/GenBank/DDBJ whole genome shotgun (WGS) entry which is preliminary data.</text>
</comment>
<proteinExistence type="predicted"/>
<name>A0AAW2UVW3_9LAMI</name>
<dbReference type="Pfam" id="PF13966">
    <property type="entry name" value="zf-RVT"/>
    <property type="match status" value="1"/>
</dbReference>
<dbReference type="InterPro" id="IPR026960">
    <property type="entry name" value="RVT-Znf"/>
</dbReference>
<sequence>MMAALELLKAGCRWRIGTGHSVNIWKDPWIPRIPSCRVITPTPHETRIIHVSDLILANIKDWDVQTVNDLLWPKDRELILQIPLSLVGTSDLLVWHYSSNDLFSIKSGYHLALSLASSAGISGPRWCRNTWRVVWQANIPNKVQVFLWRAIRKILPTASNLRVRLLYETVCCPLGGSDAESLEGSRSVWEARRKHKKLKNEIKIR</sequence>
<accession>A0AAW2UVW3</accession>
<reference evidence="2" key="2">
    <citation type="journal article" date="2024" name="Plant">
        <title>Genomic evolution and insights into agronomic trait innovations of Sesamum species.</title>
        <authorList>
            <person name="Miao H."/>
            <person name="Wang L."/>
            <person name="Qu L."/>
            <person name="Liu H."/>
            <person name="Sun Y."/>
            <person name="Le M."/>
            <person name="Wang Q."/>
            <person name="Wei S."/>
            <person name="Zheng Y."/>
            <person name="Lin W."/>
            <person name="Duan Y."/>
            <person name="Cao H."/>
            <person name="Xiong S."/>
            <person name="Wang X."/>
            <person name="Wei L."/>
            <person name="Li C."/>
            <person name="Ma Q."/>
            <person name="Ju M."/>
            <person name="Zhao R."/>
            <person name="Li G."/>
            <person name="Mu C."/>
            <person name="Tian Q."/>
            <person name="Mei H."/>
            <person name="Zhang T."/>
            <person name="Gao T."/>
            <person name="Zhang H."/>
        </authorList>
    </citation>
    <scope>NUCLEOTIDE SEQUENCE</scope>
    <source>
        <strain evidence="2">KEN1</strain>
    </source>
</reference>
<dbReference type="EMBL" id="JACGWN010000011">
    <property type="protein sequence ID" value="KAL0420647.1"/>
    <property type="molecule type" value="Genomic_DNA"/>
</dbReference>
<dbReference type="AlphaFoldDB" id="A0AAW2UVW3"/>
<organism evidence="2">
    <name type="scientific">Sesamum latifolium</name>
    <dbReference type="NCBI Taxonomy" id="2727402"/>
    <lineage>
        <taxon>Eukaryota</taxon>
        <taxon>Viridiplantae</taxon>
        <taxon>Streptophyta</taxon>
        <taxon>Embryophyta</taxon>
        <taxon>Tracheophyta</taxon>
        <taxon>Spermatophyta</taxon>
        <taxon>Magnoliopsida</taxon>
        <taxon>eudicotyledons</taxon>
        <taxon>Gunneridae</taxon>
        <taxon>Pentapetalae</taxon>
        <taxon>asterids</taxon>
        <taxon>lamiids</taxon>
        <taxon>Lamiales</taxon>
        <taxon>Pedaliaceae</taxon>
        <taxon>Sesamum</taxon>
    </lineage>
</organism>
<gene>
    <name evidence="2" type="ORF">Slati_3087600</name>
</gene>
<reference evidence="2" key="1">
    <citation type="submission" date="2020-06" db="EMBL/GenBank/DDBJ databases">
        <authorList>
            <person name="Li T."/>
            <person name="Hu X."/>
            <person name="Zhang T."/>
            <person name="Song X."/>
            <person name="Zhang H."/>
            <person name="Dai N."/>
            <person name="Sheng W."/>
            <person name="Hou X."/>
            <person name="Wei L."/>
        </authorList>
    </citation>
    <scope>NUCLEOTIDE SEQUENCE</scope>
    <source>
        <strain evidence="2">KEN1</strain>
        <tissue evidence="2">Leaf</tissue>
    </source>
</reference>
<protein>
    <recommendedName>
        <fullName evidence="1">Reverse transcriptase zinc-binding domain-containing protein</fullName>
    </recommendedName>
</protein>
<feature type="domain" description="Reverse transcriptase zinc-binding" evidence="1">
    <location>
        <begin position="103"/>
        <end position="181"/>
    </location>
</feature>
<evidence type="ECO:0000259" key="1">
    <source>
        <dbReference type="Pfam" id="PF13966"/>
    </source>
</evidence>
<evidence type="ECO:0000313" key="2">
    <source>
        <dbReference type="EMBL" id="KAL0420647.1"/>
    </source>
</evidence>